<dbReference type="KEGG" id="maqe:RJ40_06000"/>
<feature type="domain" description="TiaS-like TCKD" evidence="1">
    <location>
        <begin position="152"/>
        <end position="211"/>
    </location>
</feature>
<reference evidence="2" key="1">
    <citation type="journal article" date="2001" name="Int. J. Syst. Evol. Microbiol.">
        <title>Methanofollis aquaemaris sp. nov., a methanogen isolated from an aquaculture fish pond.</title>
        <authorList>
            <person name="Lai M.C."/>
            <person name="Chen S.C."/>
        </authorList>
    </citation>
    <scope>NUCLEOTIDE SEQUENCE</scope>
    <source>
        <strain evidence="2">N2F9704</strain>
    </source>
</reference>
<protein>
    <submittedName>
        <fullName evidence="2">DUF1743 domain-containing protein</fullName>
    </submittedName>
</protein>
<sequence length="304" mass="32251">MANDLKGASEELQDPYVISYPGIVAVADAGGDRAEIVEFYECTGGAQWVRRHYAQSPLVESARIVGPTTRYLLRTGSVDLGLEGSKFPAGIAGASVEGDEVSVTYLGMGGGGVGASACRARGRGVIRAECDESGGGKLAGSTVWLPRRERVVIGVDDTDTPEAGATWTLVHNIARQIADEASVYLSHTIVQLFPVPERTKNCVACAVEFASTDPDALIERFAVLLRRYTLSDQTGMAAFVGFDPSSLREYGEAVKRGKVSRADLEAVLPQVRVVMDGNGLIGAVGAIPFYTDFEEALALWTGSD</sequence>
<dbReference type="InterPro" id="IPR017674">
    <property type="entry name" value="Methan_mark_11"/>
</dbReference>
<gene>
    <name evidence="2" type="ORF">RJ40_06000</name>
</gene>
<dbReference type="PANTHER" id="PTHR40705">
    <property type="entry name" value="TRNA(ILE2) 2-AGMATINYLCYTIDINE SYNTHETASE TIAS"/>
    <property type="match status" value="1"/>
</dbReference>
<dbReference type="RefSeq" id="WP_265582450.1">
    <property type="nucleotide sequence ID" value="NZ_CP036172.1"/>
</dbReference>
<evidence type="ECO:0000313" key="2">
    <source>
        <dbReference type="EMBL" id="QSZ67079.1"/>
    </source>
</evidence>
<dbReference type="NCBIfam" id="TIGR03280">
    <property type="entry name" value="methan_mark_11"/>
    <property type="match status" value="1"/>
</dbReference>
<dbReference type="EMBL" id="CP036172">
    <property type="protein sequence ID" value="QSZ67079.1"/>
    <property type="molecule type" value="Genomic_DNA"/>
</dbReference>
<proteinExistence type="predicted"/>
<dbReference type="InterPro" id="IPR053870">
    <property type="entry name" value="TiaS-like_TCKD"/>
</dbReference>
<organism evidence="2 3">
    <name type="scientific">Methanofollis aquaemaris</name>
    <dbReference type="NCBI Taxonomy" id="126734"/>
    <lineage>
        <taxon>Archaea</taxon>
        <taxon>Methanobacteriati</taxon>
        <taxon>Methanobacteriota</taxon>
        <taxon>Stenosarchaea group</taxon>
        <taxon>Methanomicrobia</taxon>
        <taxon>Methanomicrobiales</taxon>
        <taxon>Methanomicrobiaceae</taxon>
        <taxon>Methanofollis</taxon>
    </lineage>
</organism>
<dbReference type="Gene3D" id="3.30.70.2200">
    <property type="match status" value="1"/>
</dbReference>
<dbReference type="PANTHER" id="PTHR40705:SF2">
    <property type="entry name" value="DUF1743 DOMAIN-CONTAINING PROTEIN"/>
    <property type="match status" value="1"/>
</dbReference>
<name>A0A8A3S5E6_9EURY</name>
<evidence type="ECO:0000313" key="3">
    <source>
        <dbReference type="Proteomes" id="UP001042704"/>
    </source>
</evidence>
<dbReference type="AlphaFoldDB" id="A0A8A3S5E6"/>
<dbReference type="Pfam" id="PF22641">
    <property type="entry name" value="TiaS_TCKD"/>
    <property type="match status" value="1"/>
</dbReference>
<evidence type="ECO:0000259" key="1">
    <source>
        <dbReference type="Pfam" id="PF22641"/>
    </source>
</evidence>
<dbReference type="Proteomes" id="UP001042704">
    <property type="component" value="Chromosome"/>
</dbReference>
<dbReference type="GeneID" id="76423895"/>
<reference evidence="2" key="2">
    <citation type="submission" date="2019-02" db="EMBL/GenBank/DDBJ databases">
        <authorList>
            <person name="Chen S.-C."/>
            <person name="Chien H.-H."/>
            <person name="Lai M.-C."/>
        </authorList>
    </citation>
    <scope>NUCLEOTIDE SEQUENCE</scope>
    <source>
        <strain evidence="2">N2F9704</strain>
    </source>
</reference>
<accession>A0A8A3S5E6</accession>
<keyword evidence="3" id="KW-1185">Reference proteome</keyword>